<organism evidence="8">
    <name type="scientific">Nymphaea colorata</name>
    <name type="common">pocket water lily</name>
    <dbReference type="NCBI Taxonomy" id="210225"/>
    <lineage>
        <taxon>Eukaryota</taxon>
        <taxon>Viridiplantae</taxon>
        <taxon>Streptophyta</taxon>
        <taxon>Embryophyta</taxon>
        <taxon>Tracheophyta</taxon>
        <taxon>Spermatophyta</taxon>
        <taxon>Magnoliopsida</taxon>
        <taxon>Nymphaeales</taxon>
        <taxon>Nymphaeaceae</taxon>
        <taxon>Nymphaea</taxon>
    </lineage>
</organism>
<accession>A0A5K1HF36</accession>
<evidence type="ECO:0000256" key="1">
    <source>
        <dbReference type="ARBA" id="ARBA00006270"/>
    </source>
</evidence>
<dbReference type="GO" id="GO:0090385">
    <property type="term" value="P:phagosome-lysosome fusion"/>
    <property type="evidence" value="ECO:0007669"/>
    <property type="project" value="TreeGrafter"/>
</dbReference>
<dbReference type="SUPFAM" id="SSF52540">
    <property type="entry name" value="P-loop containing nucleoside triphosphate hydrolases"/>
    <property type="match status" value="1"/>
</dbReference>
<dbReference type="PANTHER" id="PTHR47981:SF20">
    <property type="entry name" value="RAS-RELATED PROTEIN RAB-7A"/>
    <property type="match status" value="1"/>
</dbReference>
<comment type="subcellular location">
    <subcellularLocation>
        <location evidence="7">Endomembrane system</location>
        <topology evidence="7">Lipid-anchor</topology>
        <orientation evidence="7">Cytoplasmic side</orientation>
    </subcellularLocation>
</comment>
<dbReference type="GO" id="GO:0005525">
    <property type="term" value="F:GTP binding"/>
    <property type="evidence" value="ECO:0007669"/>
    <property type="project" value="UniProtKB-KW"/>
</dbReference>
<dbReference type="GO" id="GO:0003924">
    <property type="term" value="F:GTPase activity"/>
    <property type="evidence" value="ECO:0007669"/>
    <property type="project" value="InterPro"/>
</dbReference>
<dbReference type="Pfam" id="PF00071">
    <property type="entry name" value="Ras"/>
    <property type="match status" value="1"/>
</dbReference>
<dbReference type="PROSITE" id="PS51419">
    <property type="entry name" value="RAB"/>
    <property type="match status" value="1"/>
</dbReference>
<evidence type="ECO:0000256" key="2">
    <source>
        <dbReference type="ARBA" id="ARBA00022741"/>
    </source>
</evidence>
<keyword evidence="3" id="KW-0653">Protein transport</keyword>
<dbReference type="GO" id="GO:0005770">
    <property type="term" value="C:late endosome"/>
    <property type="evidence" value="ECO:0007669"/>
    <property type="project" value="TreeGrafter"/>
</dbReference>
<reference evidence="8" key="1">
    <citation type="submission" date="2019-09" db="EMBL/GenBank/DDBJ databases">
        <authorList>
            <person name="Zhang L."/>
        </authorList>
    </citation>
    <scope>NUCLEOTIDE SEQUENCE</scope>
</reference>
<keyword evidence="6" id="KW-0636">Prenylation</keyword>
<gene>
    <name evidence="8" type="ORF">NYM_LOCUS29735</name>
</gene>
<evidence type="ECO:0000256" key="6">
    <source>
        <dbReference type="ARBA" id="ARBA00023289"/>
    </source>
</evidence>
<dbReference type="Gene3D" id="3.40.50.300">
    <property type="entry name" value="P-loop containing nucleotide triphosphate hydrolases"/>
    <property type="match status" value="1"/>
</dbReference>
<keyword evidence="3" id="KW-0813">Transport</keyword>
<dbReference type="GO" id="GO:0015031">
    <property type="term" value="P:protein transport"/>
    <property type="evidence" value="ECO:0007669"/>
    <property type="project" value="UniProtKB-KW"/>
</dbReference>
<sequence>MMRRSSTTISTKSRANFNLVVVGERGVGKTSLLMRYDRGVFCKTYAVTIGIESFSKELVVDSERVALQIWDTVNLI</sequence>
<evidence type="ECO:0000256" key="3">
    <source>
        <dbReference type="ARBA" id="ARBA00022927"/>
    </source>
</evidence>
<evidence type="ECO:0000256" key="7">
    <source>
        <dbReference type="ARBA" id="ARBA00046278"/>
    </source>
</evidence>
<dbReference type="PRINTS" id="PR00449">
    <property type="entry name" value="RASTRNSFRMNG"/>
</dbReference>
<dbReference type="PANTHER" id="PTHR47981">
    <property type="entry name" value="RAB FAMILY"/>
    <property type="match status" value="1"/>
</dbReference>
<dbReference type="GO" id="GO:0045335">
    <property type="term" value="C:phagocytic vesicle"/>
    <property type="evidence" value="ECO:0007669"/>
    <property type="project" value="TreeGrafter"/>
</dbReference>
<evidence type="ECO:0000313" key="8">
    <source>
        <dbReference type="EMBL" id="VVW87200.1"/>
    </source>
</evidence>
<dbReference type="EMBL" id="LR722054">
    <property type="protein sequence ID" value="VVW87200.1"/>
    <property type="molecule type" value="Genomic_DNA"/>
</dbReference>
<protein>
    <submittedName>
        <fullName evidence="8">Uncharacterized protein</fullName>
    </submittedName>
</protein>
<comment type="similarity">
    <text evidence="1">Belongs to the small GTPase superfamily. Rab family.</text>
</comment>
<keyword evidence="2" id="KW-0547">Nucleotide-binding</keyword>
<evidence type="ECO:0000256" key="4">
    <source>
        <dbReference type="ARBA" id="ARBA00023134"/>
    </source>
</evidence>
<keyword evidence="5" id="KW-0449">Lipoprotein</keyword>
<proteinExistence type="inferred from homology"/>
<dbReference type="GO" id="GO:0005764">
    <property type="term" value="C:lysosome"/>
    <property type="evidence" value="ECO:0007669"/>
    <property type="project" value="TreeGrafter"/>
</dbReference>
<evidence type="ECO:0000256" key="5">
    <source>
        <dbReference type="ARBA" id="ARBA00023288"/>
    </source>
</evidence>
<dbReference type="InterPro" id="IPR027417">
    <property type="entry name" value="P-loop_NTPase"/>
</dbReference>
<dbReference type="InterPro" id="IPR001806">
    <property type="entry name" value="Small_GTPase"/>
</dbReference>
<name>A0A5K1HF36_9MAGN</name>
<keyword evidence="4" id="KW-0342">GTP-binding</keyword>
<dbReference type="AlphaFoldDB" id="A0A5K1HF36"/>